<organism evidence="1 2">
    <name type="scientific">Orbilia blumenaviensis</name>
    <dbReference type="NCBI Taxonomy" id="1796055"/>
    <lineage>
        <taxon>Eukaryota</taxon>
        <taxon>Fungi</taxon>
        <taxon>Dikarya</taxon>
        <taxon>Ascomycota</taxon>
        <taxon>Pezizomycotina</taxon>
        <taxon>Orbiliomycetes</taxon>
        <taxon>Orbiliales</taxon>
        <taxon>Orbiliaceae</taxon>
        <taxon>Orbilia</taxon>
    </lineage>
</organism>
<name>A0AAV9UVL5_9PEZI</name>
<accession>A0AAV9UVL5</accession>
<evidence type="ECO:0000313" key="2">
    <source>
        <dbReference type="Proteomes" id="UP001373714"/>
    </source>
</evidence>
<proteinExistence type="predicted"/>
<dbReference type="Proteomes" id="UP001373714">
    <property type="component" value="Unassembled WGS sequence"/>
</dbReference>
<gene>
    <name evidence="1" type="ORF">TWF730_009898</name>
</gene>
<dbReference type="AlphaFoldDB" id="A0AAV9UVL5"/>
<evidence type="ECO:0000313" key="1">
    <source>
        <dbReference type="EMBL" id="KAK6349144.1"/>
    </source>
</evidence>
<keyword evidence="2" id="KW-1185">Reference proteome</keyword>
<sequence length="614" mass="69418">MRLVYKVPVPLLATTVRKRILSANVRDFDCILYLLAGLFDYDDHPIKTALAPDSLDLRSIPIYRSLDTPVSRYPPEVTATLRYQHPNPDTNSLYRNFMIFNEIRIFCKARLEAELVKLQAEANAIVEHLSSRGDCKVYEARALLDLMTMSPISYTTKSIKTQVTHYSGMESPYLSALLKNQKTCGQLFLYLKTKTIPSACHTHEVAPEASLQYSDFQRAEKILHNLILTRLIGTPRQPVSENIAILLSFYRGIDPLPHRACWLKDEHLAHSLSSDRPVTALHRNLLGETEIHIARKNKLEHLAFAVSQDTSMEEITRPDIRGMDAISARFLDDGLDGISAETFNTPERLNLRRCACFLIDEVPGLKEIRNSFPGTRLGEWVRLNPYQLAALTGKLDLINILDVHESHERALQAAFSGYSIPAYKNDICRMYDFLAGRSLEPVFNLEGYQPVVLSALAGYIDITRHYLESYPPLFTGQSKGGVLQTLLLIAFKKGNLEFLKEASPFGLDVNSPIILSRQAAEIATPEAFHLWMNLAWSGLMGPVRCQLWQIILSSLRARYSNTPGVEDQAIQDEKVRFVEVVGVMRESMYLTGCGCRDCEKSYTSFCQDLNHMII</sequence>
<dbReference type="EMBL" id="JAVHNS010000007">
    <property type="protein sequence ID" value="KAK6349144.1"/>
    <property type="molecule type" value="Genomic_DNA"/>
</dbReference>
<reference evidence="1 2" key="1">
    <citation type="submission" date="2019-10" db="EMBL/GenBank/DDBJ databases">
        <authorList>
            <person name="Palmer J.M."/>
        </authorList>
    </citation>
    <scope>NUCLEOTIDE SEQUENCE [LARGE SCALE GENOMIC DNA]</scope>
    <source>
        <strain evidence="1 2">TWF730</strain>
    </source>
</reference>
<protein>
    <submittedName>
        <fullName evidence="1">Uncharacterized protein</fullName>
    </submittedName>
</protein>
<comment type="caution">
    <text evidence="1">The sequence shown here is derived from an EMBL/GenBank/DDBJ whole genome shotgun (WGS) entry which is preliminary data.</text>
</comment>